<keyword evidence="4" id="KW-1185">Reference proteome</keyword>
<feature type="compositionally biased region" description="Acidic residues" evidence="1">
    <location>
        <begin position="326"/>
        <end position="347"/>
    </location>
</feature>
<dbReference type="AlphaFoldDB" id="A0A9P6RJ74"/>
<feature type="region of interest" description="Disordered" evidence="1">
    <location>
        <begin position="750"/>
        <end position="800"/>
    </location>
</feature>
<feature type="region of interest" description="Disordered" evidence="1">
    <location>
        <begin position="631"/>
        <end position="691"/>
    </location>
</feature>
<evidence type="ECO:0000259" key="2">
    <source>
        <dbReference type="PROSITE" id="PS51363"/>
    </source>
</evidence>
<feature type="region of interest" description="Disordered" evidence="1">
    <location>
        <begin position="308"/>
        <end position="416"/>
    </location>
</feature>
<dbReference type="Proteomes" id="UP000823405">
    <property type="component" value="Unassembled WGS sequence"/>
</dbReference>
<dbReference type="EMBL" id="JAAAIN010000060">
    <property type="protein sequence ID" value="KAG0321546.1"/>
    <property type="molecule type" value="Genomic_DNA"/>
</dbReference>
<sequence length="820" mass="90664">MSALSQTKPRDRWPLASSVDSHGHSTFDSDDMDLQQQHSDSNIDSDASMTETDTVDHDPATSSQSMHATHPRHLPQQKQAQQHHKTINYRHSLNLHFNHHFPLLSSTSLPSAATAATAANTTAVAATAAAIAAAASSARDTESPLERKSRLRRKCDRLQAKNAALKASLIQVKSDLALERQKRSTVDQIYLNIRKDLNQRIESEEDKSLSLKAEMEQMAAEMKELKEQLASRTRSTQFSTSASMSSLSGLNSRSANGYRIGYDSSAFSLSRGISTFGGVLMPHNSSLIDGQDDSEEFMLSHSYSPSTRRASASQAASNDSALMSCSDDEADDDDEDMEEEDESDDETCAVKGTFLFKQPPVSRRGSVASSMSLRTLTEETIEEEEEEDDNDELYEEDEVDSDLEDHTADKDDDSDAPRTMMEIILQRQQSRSPEDDMEDPPADANETFDSMAQKALLQAIHSRLTVAQAQLQIEELVLKYNVPMHKTVEAITQGMLRWWETERMATGGSASGGFGTDAIVINKETGEQATPKVAIEKRIESFFGPLLLQFVASISEQKMLLETFGQQAQAEPEERWLRNHHGILVALYKYDVLDGEAILEWWRALEEPQGVFGHGGNNLRSLNSRFAAWLEDEDEESDSESEDGEDDDEESSESDSSCSEFESDSEDDDDDDDDYVEDEEDGHDDGSGDAKNAMDQDVVVEAILDVVFPDTPLPTTLIDHKASESNNNITGNTKRRISFCTNNNLYYSQDGKVQRQPARKVKNSNGGGSDSKDGANDGEAEDDDEGDNADDDDGVAKKKYVQCPPFKGIIDRDIEIGTMA</sequence>
<feature type="compositionally biased region" description="Polar residues" evidence="1">
    <location>
        <begin position="34"/>
        <end position="52"/>
    </location>
</feature>
<feature type="region of interest" description="Disordered" evidence="1">
    <location>
        <begin position="1"/>
        <end position="84"/>
    </location>
</feature>
<feature type="compositionally biased region" description="Acidic residues" evidence="1">
    <location>
        <begin position="379"/>
        <end position="403"/>
    </location>
</feature>
<reference evidence="3" key="1">
    <citation type="journal article" date="2020" name="Fungal Divers.">
        <title>Resolving the Mortierellaceae phylogeny through synthesis of multi-gene phylogenetics and phylogenomics.</title>
        <authorList>
            <person name="Vandepol N."/>
            <person name="Liber J."/>
            <person name="Desiro A."/>
            <person name="Na H."/>
            <person name="Kennedy M."/>
            <person name="Barry K."/>
            <person name="Grigoriev I.V."/>
            <person name="Miller A.N."/>
            <person name="O'Donnell K."/>
            <person name="Stajich J.E."/>
            <person name="Bonito G."/>
        </authorList>
    </citation>
    <scope>NUCLEOTIDE SEQUENCE</scope>
    <source>
        <strain evidence="3">NVP60</strain>
    </source>
</reference>
<feature type="compositionally biased region" description="Acidic residues" evidence="1">
    <location>
        <begin position="776"/>
        <end position="793"/>
    </location>
</feature>
<comment type="caution">
    <text evidence="3">The sequence shown here is derived from an EMBL/GenBank/DDBJ whole genome shotgun (WGS) entry which is preliminary data.</text>
</comment>
<dbReference type="SUPFAM" id="SSF48371">
    <property type="entry name" value="ARM repeat"/>
    <property type="match status" value="1"/>
</dbReference>
<feature type="compositionally biased region" description="Low complexity" evidence="1">
    <location>
        <begin position="308"/>
        <end position="321"/>
    </location>
</feature>
<accession>A0A9P6RJ74</accession>
<feature type="domain" description="W2" evidence="2">
    <location>
        <begin position="442"/>
        <end position="640"/>
    </location>
</feature>
<evidence type="ECO:0000313" key="3">
    <source>
        <dbReference type="EMBL" id="KAG0321546.1"/>
    </source>
</evidence>
<proteinExistence type="predicted"/>
<feature type="compositionally biased region" description="Acidic residues" evidence="1">
    <location>
        <begin position="661"/>
        <end position="683"/>
    </location>
</feature>
<dbReference type="Gene3D" id="1.25.40.180">
    <property type="match status" value="1"/>
</dbReference>
<feature type="compositionally biased region" description="Basic residues" evidence="1">
    <location>
        <begin position="69"/>
        <end position="84"/>
    </location>
</feature>
<dbReference type="Pfam" id="PF02020">
    <property type="entry name" value="W2"/>
    <property type="match status" value="1"/>
</dbReference>
<dbReference type="OrthoDB" id="2290605at2759"/>
<dbReference type="InterPro" id="IPR003307">
    <property type="entry name" value="W2_domain"/>
</dbReference>
<protein>
    <recommendedName>
        <fullName evidence="2">W2 domain-containing protein</fullName>
    </recommendedName>
</protein>
<dbReference type="InterPro" id="IPR016024">
    <property type="entry name" value="ARM-type_fold"/>
</dbReference>
<feature type="region of interest" description="Disordered" evidence="1">
    <location>
        <begin position="225"/>
        <end position="250"/>
    </location>
</feature>
<feature type="region of interest" description="Disordered" evidence="1">
    <location>
        <begin position="426"/>
        <end position="445"/>
    </location>
</feature>
<organism evidence="3 4">
    <name type="scientific">Linnemannia gamsii</name>
    <dbReference type="NCBI Taxonomy" id="64522"/>
    <lineage>
        <taxon>Eukaryota</taxon>
        <taxon>Fungi</taxon>
        <taxon>Fungi incertae sedis</taxon>
        <taxon>Mucoromycota</taxon>
        <taxon>Mortierellomycotina</taxon>
        <taxon>Mortierellomycetes</taxon>
        <taxon>Mortierellales</taxon>
        <taxon>Mortierellaceae</taxon>
        <taxon>Linnemannia</taxon>
    </lineage>
</organism>
<evidence type="ECO:0000256" key="1">
    <source>
        <dbReference type="SAM" id="MobiDB-lite"/>
    </source>
</evidence>
<dbReference type="PROSITE" id="PS51363">
    <property type="entry name" value="W2"/>
    <property type="match status" value="1"/>
</dbReference>
<evidence type="ECO:0000313" key="4">
    <source>
        <dbReference type="Proteomes" id="UP000823405"/>
    </source>
</evidence>
<gene>
    <name evidence="3" type="ORF">BGZ97_011051</name>
</gene>
<feature type="compositionally biased region" description="Low complexity" evidence="1">
    <location>
        <begin position="234"/>
        <end position="250"/>
    </location>
</feature>
<feature type="compositionally biased region" description="Acidic residues" evidence="1">
    <location>
        <begin position="631"/>
        <end position="653"/>
    </location>
</feature>
<name>A0A9P6RJ74_9FUNG</name>